<gene>
    <name evidence="7" type="ORF">LZ536_04640</name>
</gene>
<dbReference type="RefSeq" id="WP_249847132.1">
    <property type="nucleotide sequence ID" value="NZ_JAMGBD010000001.1"/>
</dbReference>
<keyword evidence="5" id="KW-0482">Metalloprotease</keyword>
<dbReference type="PANTHER" id="PTHR30471:SF3">
    <property type="entry name" value="UPF0758 PROTEIN YEES-RELATED"/>
    <property type="match status" value="1"/>
</dbReference>
<evidence type="ECO:0000313" key="8">
    <source>
        <dbReference type="Proteomes" id="UP001165363"/>
    </source>
</evidence>
<keyword evidence="3" id="KW-0378">Hydrolase</keyword>
<evidence type="ECO:0000256" key="5">
    <source>
        <dbReference type="ARBA" id="ARBA00023049"/>
    </source>
</evidence>
<sequence length="134" mass="14833">MFHQRAESPLRINGLEQARRFFADCLAEADPAKEHLWVAHVDDDARCLHLMRCDGDADGAELPIREIIVDAARHGSKGLILAHNHPSGDASPSATDKRITRRLALVSEAMDVALLDHLVLTTCDCRSMRQMGLL</sequence>
<organism evidence="7 8">
    <name type="scientific">Sphingomonas alba</name>
    <dbReference type="NCBI Taxonomy" id="2908208"/>
    <lineage>
        <taxon>Bacteria</taxon>
        <taxon>Pseudomonadati</taxon>
        <taxon>Pseudomonadota</taxon>
        <taxon>Alphaproteobacteria</taxon>
        <taxon>Sphingomonadales</taxon>
        <taxon>Sphingomonadaceae</taxon>
        <taxon>Sphingomonas</taxon>
    </lineage>
</organism>
<dbReference type="InterPro" id="IPR020891">
    <property type="entry name" value="UPF0758_CS"/>
</dbReference>
<accession>A0ABT0RKL6</accession>
<keyword evidence="1" id="KW-0645">Protease</keyword>
<proteinExistence type="predicted"/>
<evidence type="ECO:0000256" key="3">
    <source>
        <dbReference type="ARBA" id="ARBA00022801"/>
    </source>
</evidence>
<keyword evidence="8" id="KW-1185">Reference proteome</keyword>
<evidence type="ECO:0000256" key="4">
    <source>
        <dbReference type="ARBA" id="ARBA00022833"/>
    </source>
</evidence>
<dbReference type="Proteomes" id="UP001165363">
    <property type="component" value="Unassembled WGS sequence"/>
</dbReference>
<dbReference type="Gene3D" id="3.40.140.10">
    <property type="entry name" value="Cytidine Deaminase, domain 2"/>
    <property type="match status" value="1"/>
</dbReference>
<reference evidence="7" key="1">
    <citation type="submission" date="2022-05" db="EMBL/GenBank/DDBJ databases">
        <authorList>
            <person name="Jo J.-H."/>
            <person name="Im W.-T."/>
        </authorList>
    </citation>
    <scope>NUCLEOTIDE SEQUENCE</scope>
    <source>
        <strain evidence="7">SE158</strain>
    </source>
</reference>
<dbReference type="PANTHER" id="PTHR30471">
    <property type="entry name" value="DNA REPAIR PROTEIN RADC"/>
    <property type="match status" value="1"/>
</dbReference>
<dbReference type="InterPro" id="IPR025657">
    <property type="entry name" value="RadC_JAB"/>
</dbReference>
<dbReference type="Pfam" id="PF04002">
    <property type="entry name" value="RadC"/>
    <property type="match status" value="1"/>
</dbReference>
<dbReference type="PROSITE" id="PS50249">
    <property type="entry name" value="MPN"/>
    <property type="match status" value="1"/>
</dbReference>
<protein>
    <submittedName>
        <fullName evidence="7">DNA repair protein</fullName>
    </submittedName>
</protein>
<dbReference type="InterPro" id="IPR037518">
    <property type="entry name" value="MPN"/>
</dbReference>
<feature type="domain" description="MPN" evidence="6">
    <location>
        <begin position="10"/>
        <end position="134"/>
    </location>
</feature>
<evidence type="ECO:0000313" key="7">
    <source>
        <dbReference type="EMBL" id="MCL6683192.1"/>
    </source>
</evidence>
<keyword evidence="4" id="KW-0862">Zinc</keyword>
<evidence type="ECO:0000256" key="2">
    <source>
        <dbReference type="ARBA" id="ARBA00022723"/>
    </source>
</evidence>
<dbReference type="PROSITE" id="PS01302">
    <property type="entry name" value="UPF0758"/>
    <property type="match status" value="1"/>
</dbReference>
<name>A0ABT0RKL6_9SPHN</name>
<dbReference type="EMBL" id="JAMGBD010000001">
    <property type="protein sequence ID" value="MCL6683192.1"/>
    <property type="molecule type" value="Genomic_DNA"/>
</dbReference>
<dbReference type="InterPro" id="IPR001405">
    <property type="entry name" value="UPF0758"/>
</dbReference>
<keyword evidence="2" id="KW-0479">Metal-binding</keyword>
<comment type="caution">
    <text evidence="7">The sequence shown here is derived from an EMBL/GenBank/DDBJ whole genome shotgun (WGS) entry which is preliminary data.</text>
</comment>
<evidence type="ECO:0000259" key="6">
    <source>
        <dbReference type="PROSITE" id="PS50249"/>
    </source>
</evidence>
<evidence type="ECO:0000256" key="1">
    <source>
        <dbReference type="ARBA" id="ARBA00022670"/>
    </source>
</evidence>